<evidence type="ECO:0000313" key="5">
    <source>
        <dbReference type="Proteomes" id="UP000431269"/>
    </source>
</evidence>
<dbReference type="InterPro" id="IPR036661">
    <property type="entry name" value="Luciferase-like_sf"/>
</dbReference>
<dbReference type="PANTHER" id="PTHR30137:SF8">
    <property type="entry name" value="BLR5498 PROTEIN"/>
    <property type="match status" value="1"/>
</dbReference>
<keyword evidence="2 4" id="KW-0503">Monooxygenase</keyword>
<evidence type="ECO:0000259" key="3">
    <source>
        <dbReference type="Pfam" id="PF00296"/>
    </source>
</evidence>
<dbReference type="EC" id="1.14.13.107" evidence="4"/>
<dbReference type="GO" id="GO:0052601">
    <property type="term" value="F:limonene 1,2-monooxygenase [NAD(P)H) activity"/>
    <property type="evidence" value="ECO:0007669"/>
    <property type="project" value="UniProtKB-EC"/>
</dbReference>
<dbReference type="AlphaFoldDB" id="A0A6I6MGK9"/>
<proteinExistence type="predicted"/>
<keyword evidence="1 4" id="KW-0560">Oxidoreductase</keyword>
<dbReference type="GO" id="GO:0005829">
    <property type="term" value="C:cytosol"/>
    <property type="evidence" value="ECO:0007669"/>
    <property type="project" value="TreeGrafter"/>
</dbReference>
<organism evidence="4 5">
    <name type="scientific">Terricaulis silvestris</name>
    <dbReference type="NCBI Taxonomy" id="2686094"/>
    <lineage>
        <taxon>Bacteria</taxon>
        <taxon>Pseudomonadati</taxon>
        <taxon>Pseudomonadota</taxon>
        <taxon>Alphaproteobacteria</taxon>
        <taxon>Caulobacterales</taxon>
        <taxon>Caulobacteraceae</taxon>
        <taxon>Terricaulis</taxon>
    </lineage>
</organism>
<feature type="domain" description="Luciferase-like" evidence="3">
    <location>
        <begin position="1"/>
        <end position="310"/>
    </location>
</feature>
<dbReference type="PANTHER" id="PTHR30137">
    <property type="entry name" value="LUCIFERASE-LIKE MONOOXYGENASE"/>
    <property type="match status" value="1"/>
</dbReference>
<dbReference type="SUPFAM" id="SSF51679">
    <property type="entry name" value="Bacterial luciferase-like"/>
    <property type="match status" value="1"/>
</dbReference>
<dbReference type="Pfam" id="PF00296">
    <property type="entry name" value="Bac_luciferase"/>
    <property type="match status" value="1"/>
</dbReference>
<dbReference type="InterPro" id="IPR011251">
    <property type="entry name" value="Luciferase-like_dom"/>
</dbReference>
<dbReference type="Proteomes" id="UP000431269">
    <property type="component" value="Chromosome"/>
</dbReference>
<accession>A0A6I6MGK9</accession>
<protein>
    <submittedName>
        <fullName evidence="4">Limonene 1,2-monooxygenase</fullName>
        <ecNumber evidence="4">1.14.13.107</ecNumber>
    </submittedName>
</protein>
<dbReference type="InterPro" id="IPR050766">
    <property type="entry name" value="Bact_Lucif_Oxidored"/>
</dbReference>
<keyword evidence="5" id="KW-1185">Reference proteome</keyword>
<name>A0A6I6MGK9_9CAUL</name>
<reference evidence="5" key="1">
    <citation type="submission" date="2019-12" db="EMBL/GenBank/DDBJ databases">
        <title>Complete genome of Terracaulis silvestris 0127_4.</title>
        <authorList>
            <person name="Vieira S."/>
            <person name="Riedel T."/>
            <person name="Sproer C."/>
            <person name="Pascual J."/>
            <person name="Boedeker C."/>
            <person name="Overmann J."/>
        </authorList>
    </citation>
    <scope>NUCLEOTIDE SEQUENCE [LARGE SCALE GENOMIC DNA]</scope>
    <source>
        <strain evidence="5">0127_4</strain>
    </source>
</reference>
<dbReference type="RefSeq" id="WP_158764782.1">
    <property type="nucleotide sequence ID" value="NZ_CP047045.1"/>
</dbReference>
<sequence length="349" mass="37834">MKLGLLSLGDIVDDPITGRKFSAPERYAMTIEACEAADRTGFHSISIGEHHGIGYTFSAPPVLLAAIAARTKRLRLTPGVALAANLDPLRIAEDYATVDVISNGRVEIATGRGTFFTKTYELMGQPLEESAARFAEAMELLCKLWCGKPLHWEGSYRPPITGEQLQPTPVQKDSLPFWIGGGSSPETAQLAGRLGVKLMLPSAFGKPSNFVRVADMYREAFAAAGHKHKPEVGACWHGWVAPTSAEAHKRFEPRYRAYHTFNQDMLHKVNPDPPAFAKAAFDYELLTTEGPAIVGSPAQFVDRLAGLHAVLGADLNIIKMDMGGVPREEYVAMVELAGAEVVPQLANIA</sequence>
<evidence type="ECO:0000256" key="2">
    <source>
        <dbReference type="ARBA" id="ARBA00023033"/>
    </source>
</evidence>
<dbReference type="EMBL" id="CP047045">
    <property type="protein sequence ID" value="QGZ93790.1"/>
    <property type="molecule type" value="Genomic_DNA"/>
</dbReference>
<gene>
    <name evidence="4" type="primary">limB_2</name>
    <name evidence="4" type="ORF">DSM104635_00603</name>
</gene>
<dbReference type="Gene3D" id="3.20.20.30">
    <property type="entry name" value="Luciferase-like domain"/>
    <property type="match status" value="1"/>
</dbReference>
<dbReference type="KEGG" id="tsv:DSM104635_00603"/>
<evidence type="ECO:0000256" key="1">
    <source>
        <dbReference type="ARBA" id="ARBA00023002"/>
    </source>
</evidence>
<evidence type="ECO:0000313" key="4">
    <source>
        <dbReference type="EMBL" id="QGZ93790.1"/>
    </source>
</evidence>